<organism evidence="2 3">
    <name type="scientific">Aspergillus hiratsukae</name>
    <dbReference type="NCBI Taxonomy" id="1194566"/>
    <lineage>
        <taxon>Eukaryota</taxon>
        <taxon>Fungi</taxon>
        <taxon>Dikarya</taxon>
        <taxon>Ascomycota</taxon>
        <taxon>Pezizomycotina</taxon>
        <taxon>Eurotiomycetes</taxon>
        <taxon>Eurotiomycetidae</taxon>
        <taxon>Eurotiales</taxon>
        <taxon>Aspergillaceae</taxon>
        <taxon>Aspergillus</taxon>
        <taxon>Aspergillus subgen. Fumigati</taxon>
    </lineage>
</organism>
<dbReference type="OrthoDB" id="4473671at2759"/>
<protein>
    <submittedName>
        <fullName evidence="2">Uncharacterized protein</fullName>
    </submittedName>
</protein>
<evidence type="ECO:0000313" key="3">
    <source>
        <dbReference type="Proteomes" id="UP000630445"/>
    </source>
</evidence>
<accession>A0A8H6PGI8</accession>
<comment type="caution">
    <text evidence="2">The sequence shown here is derived from an EMBL/GenBank/DDBJ whole genome shotgun (WGS) entry which is preliminary data.</text>
</comment>
<feature type="region of interest" description="Disordered" evidence="1">
    <location>
        <begin position="144"/>
        <end position="166"/>
    </location>
</feature>
<evidence type="ECO:0000313" key="2">
    <source>
        <dbReference type="EMBL" id="KAF7136696.1"/>
    </source>
</evidence>
<dbReference type="Proteomes" id="UP000630445">
    <property type="component" value="Unassembled WGS sequence"/>
</dbReference>
<gene>
    <name evidence="2" type="ORF">CNMCM5793_006014</name>
</gene>
<evidence type="ECO:0000256" key="1">
    <source>
        <dbReference type="SAM" id="MobiDB-lite"/>
    </source>
</evidence>
<dbReference type="EMBL" id="JACBAD010001741">
    <property type="protein sequence ID" value="KAF7136696.1"/>
    <property type="molecule type" value="Genomic_DNA"/>
</dbReference>
<sequence length="166" mass="18335">MSEAETITERDGLNEFIITAGLSSLSTGTPEASPQSAPPTQQARLVLLQPLANPDMLEACRNPHSRVIRRSNGLREFLDIPPLRDGLGVQVQDVMNLVMIIATETRIRAKDNVCFELVCDETERVALGPMIRLNRQLLALQQFPGKKDEKRANADTSFQGTGRAPR</sequence>
<name>A0A8H6PGI8_9EURO</name>
<proteinExistence type="predicted"/>
<dbReference type="AlphaFoldDB" id="A0A8H6PGI8"/>
<reference evidence="2" key="1">
    <citation type="submission" date="2020-06" db="EMBL/GenBank/DDBJ databases">
        <title>Draft genome sequences of strains closely related to Aspergillus parafelis and Aspergillus hiratsukae.</title>
        <authorList>
            <person name="Dos Santos R.A.C."/>
            <person name="Rivero-Menendez O."/>
            <person name="Steenwyk J.L."/>
            <person name="Mead M.E."/>
            <person name="Goldman G.H."/>
            <person name="Alastruey-Izquierdo A."/>
            <person name="Rokas A."/>
        </authorList>
    </citation>
    <scope>NUCLEOTIDE SEQUENCE</scope>
    <source>
        <strain evidence="2">CNM-CM5793</strain>
    </source>
</reference>
<keyword evidence="3" id="KW-1185">Reference proteome</keyword>